<comment type="subcellular location">
    <subcellularLocation>
        <location evidence="2">Cell surface</location>
    </subcellularLocation>
    <subcellularLocation>
        <location evidence="9">Cytoplasm</location>
    </subcellularLocation>
    <subcellularLocation>
        <location evidence="8">Secreted</location>
        <location evidence="8">Capsule</location>
    </subcellularLocation>
    <subcellularLocation>
        <location evidence="1">Secreted</location>
        <location evidence="1">Cell wall</location>
    </subcellularLocation>
</comment>
<dbReference type="EMBL" id="SIXH01000181">
    <property type="protein sequence ID" value="TBO57920.1"/>
    <property type="molecule type" value="Genomic_DNA"/>
</dbReference>
<dbReference type="Gene3D" id="3.30.260.10">
    <property type="entry name" value="TCP-1-like chaperonin intermediate domain"/>
    <property type="match status" value="1"/>
</dbReference>
<evidence type="ECO:0000256" key="6">
    <source>
        <dbReference type="ARBA" id="ARBA00023186"/>
    </source>
</evidence>
<dbReference type="Proteomes" id="UP000292452">
    <property type="component" value="Unassembled WGS sequence"/>
</dbReference>
<proteinExistence type="inferred from homology"/>
<dbReference type="Gene3D" id="3.50.7.10">
    <property type="entry name" value="GroEL"/>
    <property type="match status" value="1"/>
</dbReference>
<dbReference type="GO" id="GO:0051082">
    <property type="term" value="F:unfolded protein binding"/>
    <property type="evidence" value="ECO:0007669"/>
    <property type="project" value="UniProtKB-UniRule"/>
</dbReference>
<comment type="caution">
    <text evidence="9">Lacks conserved residue(s) required for the propagation of feature annotation.</text>
</comment>
<dbReference type="PROSITE" id="PS00296">
    <property type="entry name" value="CHAPERONINS_CPN60"/>
    <property type="match status" value="1"/>
</dbReference>
<dbReference type="GO" id="GO:0042026">
    <property type="term" value="P:protein refolding"/>
    <property type="evidence" value="ECO:0007669"/>
    <property type="project" value="UniProtKB-UniRule"/>
</dbReference>
<keyword evidence="9" id="KW-0963">Cytoplasm</keyword>
<evidence type="ECO:0000256" key="10">
    <source>
        <dbReference type="RuleBase" id="RU000418"/>
    </source>
</evidence>
<dbReference type="NCBIfam" id="NF009488">
    <property type="entry name" value="PRK12850.1"/>
    <property type="match status" value="1"/>
</dbReference>
<dbReference type="SUPFAM" id="SSF52029">
    <property type="entry name" value="GroEL apical domain-like"/>
    <property type="match status" value="1"/>
</dbReference>
<dbReference type="EC" id="5.6.1.7" evidence="9"/>
<dbReference type="GO" id="GO:0016853">
    <property type="term" value="F:isomerase activity"/>
    <property type="evidence" value="ECO:0007669"/>
    <property type="project" value="UniProtKB-KW"/>
</dbReference>
<accession>A0A4Q9HUN1</accession>
<keyword evidence="4 9" id="KW-0547">Nucleotide-binding</keyword>
<gene>
    <name evidence="9 12" type="primary">groL</name>
    <name evidence="9" type="synonym">groEL</name>
    <name evidence="12" type="ORF">EYS09_20185</name>
</gene>
<keyword evidence="7 9" id="KW-0413">Isomerase</keyword>
<dbReference type="OrthoDB" id="9766614at2"/>
<evidence type="ECO:0000256" key="5">
    <source>
        <dbReference type="ARBA" id="ARBA00022840"/>
    </source>
</evidence>
<sequence length="540" mass="56845">MAKIIAFDEEARRGLERGMNQLADAVKVTLGPKGRNVVLEKKWGAPTITNDGVSIAKEIELEDPYEKIGAELVKEVAKKTDDVAGDGTTTATVLAQALVREGLRNVAAGANPMALKRGIEKAVEAVSAALLDQAKDVETKEQIASTASISAADTQIGELIAEAMDKVGKEGVITVEESQTFGLELELTEGMRFDKGYISAYFATDMERMEASLDDPYILIVNSKIGNVKDLLPLLEKVMQSGKPLLIIAEDVEGEALSTLVVNKIRGTFKSVAVKAPGFGDRRKAMLGDIAILTGGTVISEEVGLKLENAGLDLLGRARKVVITKDETTIVDGAGDSDQVQGRVNQIRAEIENSDSDYDREKLQERLAKLAGGVAVIKAGAATEVELKERKHRIEDAVRNAKAAVEEGIVAGGGVALLQASQVFEKLELEGDEATGAAAVKLALEAPLKQISVNAGLEGGVVVEKVRNLTVGHGLNAATGEYVDMIAEGIIDPAKVTRSALQNAASIAALFLTTEAVIADKPEKAAAAAPGGMPGGDMDF</sequence>
<dbReference type="InterPro" id="IPR018370">
    <property type="entry name" value="Chaperonin_Cpn60_CS"/>
</dbReference>
<evidence type="ECO:0000256" key="1">
    <source>
        <dbReference type="ARBA" id="ARBA00004191"/>
    </source>
</evidence>
<evidence type="ECO:0000256" key="11">
    <source>
        <dbReference type="RuleBase" id="RU000419"/>
    </source>
</evidence>
<evidence type="ECO:0000256" key="7">
    <source>
        <dbReference type="ARBA" id="ARBA00023235"/>
    </source>
</evidence>
<dbReference type="GO" id="GO:0009986">
    <property type="term" value="C:cell surface"/>
    <property type="evidence" value="ECO:0007669"/>
    <property type="project" value="UniProtKB-SubCell"/>
</dbReference>
<keyword evidence="6 9" id="KW-0143">Chaperone</keyword>
<evidence type="ECO:0000256" key="9">
    <source>
        <dbReference type="HAMAP-Rule" id="MF_00600"/>
    </source>
</evidence>
<feature type="binding site" evidence="9">
    <location>
        <position position="413"/>
    </location>
    <ligand>
        <name>ATP</name>
        <dbReference type="ChEBI" id="CHEBI:30616"/>
    </ligand>
</feature>
<reference evidence="12 13" key="1">
    <citation type="submission" date="2019-02" db="EMBL/GenBank/DDBJ databases">
        <title>Draft Genome Sequence of Streptomyces sp. AM-2504, identified by 16S rRNA comparative analysis as a Streptomyces Kasugaensis strain.</title>
        <authorList>
            <person name="Napolioni V."/>
            <person name="Giuliodori A.M."/>
            <person name="Spurio R."/>
            <person name="Fabbretti A."/>
        </authorList>
    </citation>
    <scope>NUCLEOTIDE SEQUENCE [LARGE SCALE GENOMIC DNA]</scope>
    <source>
        <strain evidence="12 13">AM-2504</strain>
    </source>
</reference>
<dbReference type="Gene3D" id="1.10.560.10">
    <property type="entry name" value="GroEL-like equatorial domain"/>
    <property type="match status" value="1"/>
</dbReference>
<dbReference type="NCBIfam" id="NF000592">
    <property type="entry name" value="PRK00013.1"/>
    <property type="match status" value="1"/>
</dbReference>
<dbReference type="InterPro" id="IPR027413">
    <property type="entry name" value="GROEL-like_equatorial_sf"/>
</dbReference>
<evidence type="ECO:0000256" key="4">
    <source>
        <dbReference type="ARBA" id="ARBA00022741"/>
    </source>
</evidence>
<keyword evidence="13" id="KW-1185">Reference proteome</keyword>
<feature type="binding site" evidence="9">
    <location>
        <begin position="29"/>
        <end position="32"/>
    </location>
    <ligand>
        <name>ATP</name>
        <dbReference type="ChEBI" id="CHEBI:30616"/>
    </ligand>
</feature>
<dbReference type="SUPFAM" id="SSF54849">
    <property type="entry name" value="GroEL-intermediate domain like"/>
    <property type="match status" value="1"/>
</dbReference>
<evidence type="ECO:0000256" key="3">
    <source>
        <dbReference type="ARBA" id="ARBA00006607"/>
    </source>
</evidence>
<dbReference type="GO" id="GO:0009408">
    <property type="term" value="P:response to heat"/>
    <property type="evidence" value="ECO:0007669"/>
    <property type="project" value="UniProtKB-ARBA"/>
</dbReference>
<organism evidence="12 13">
    <name type="scientific">Streptomyces kasugaensis</name>
    <dbReference type="NCBI Taxonomy" id="1946"/>
    <lineage>
        <taxon>Bacteria</taxon>
        <taxon>Bacillati</taxon>
        <taxon>Actinomycetota</taxon>
        <taxon>Actinomycetes</taxon>
        <taxon>Kitasatosporales</taxon>
        <taxon>Streptomycetaceae</taxon>
        <taxon>Streptomyces</taxon>
    </lineage>
</organism>
<dbReference type="FunFam" id="3.50.7.10:FF:000001">
    <property type="entry name" value="60 kDa chaperonin"/>
    <property type="match status" value="1"/>
</dbReference>
<dbReference type="SUPFAM" id="SSF48592">
    <property type="entry name" value="GroEL equatorial domain-like"/>
    <property type="match status" value="1"/>
</dbReference>
<dbReference type="RefSeq" id="WP_052859306.1">
    <property type="nucleotide sequence ID" value="NZ_NDXL01000001.1"/>
</dbReference>
<dbReference type="NCBIfam" id="TIGR02348">
    <property type="entry name" value="GroEL"/>
    <property type="match status" value="1"/>
</dbReference>
<comment type="similarity">
    <text evidence="3 9 10">Belongs to the chaperonin (HSP60) family.</text>
</comment>
<dbReference type="InterPro" id="IPR027409">
    <property type="entry name" value="GroEL-like_apical_dom_sf"/>
</dbReference>
<dbReference type="NCBIfam" id="NF009487">
    <property type="entry name" value="PRK12849.1"/>
    <property type="match status" value="1"/>
</dbReference>
<dbReference type="GO" id="GO:0042603">
    <property type="term" value="C:capsule"/>
    <property type="evidence" value="ECO:0007669"/>
    <property type="project" value="UniProtKB-SubCell"/>
</dbReference>
<comment type="function">
    <text evidence="9 11">Together with its co-chaperonin GroES, plays an essential role in assisting protein folding. The GroEL-GroES system forms a nano-cage that allows encapsulation of the non-native substrate proteins and provides a physical environment optimized to promote and accelerate protein folding.</text>
</comment>
<feature type="binding site" evidence="9">
    <location>
        <begin position="476"/>
        <end position="478"/>
    </location>
    <ligand>
        <name>ATP</name>
        <dbReference type="ChEBI" id="CHEBI:30616"/>
    </ligand>
</feature>
<dbReference type="HAMAP" id="MF_00600">
    <property type="entry name" value="CH60"/>
    <property type="match status" value="1"/>
</dbReference>
<feature type="binding site" evidence="9">
    <location>
        <position position="492"/>
    </location>
    <ligand>
        <name>ATP</name>
        <dbReference type="ChEBI" id="CHEBI:30616"/>
    </ligand>
</feature>
<dbReference type="GO" id="GO:0005524">
    <property type="term" value="F:ATP binding"/>
    <property type="evidence" value="ECO:0007669"/>
    <property type="project" value="UniProtKB-UniRule"/>
</dbReference>
<dbReference type="Pfam" id="PF00118">
    <property type="entry name" value="Cpn60_TCP1"/>
    <property type="match status" value="1"/>
</dbReference>
<comment type="subunit">
    <text evidence="9 11">Forms a cylinder of 14 subunits composed of two heptameric rings stacked back-to-back. Interacts with the co-chaperonin GroES.</text>
</comment>
<dbReference type="CDD" id="cd03344">
    <property type="entry name" value="GroEL"/>
    <property type="match status" value="1"/>
</dbReference>
<evidence type="ECO:0000256" key="2">
    <source>
        <dbReference type="ARBA" id="ARBA00004241"/>
    </source>
</evidence>
<protein>
    <recommendedName>
        <fullName evidence="9">Chaperonin GroEL</fullName>
        <ecNumber evidence="9">5.6.1.7</ecNumber>
    </recommendedName>
    <alternativeName>
        <fullName evidence="9">60 kDa chaperonin</fullName>
    </alternativeName>
    <alternativeName>
        <fullName evidence="9">Chaperonin-60</fullName>
        <shortName evidence="9">Cpn60</shortName>
    </alternativeName>
</protein>
<dbReference type="NCBIfam" id="NF009489">
    <property type="entry name" value="PRK12851.1"/>
    <property type="match status" value="1"/>
</dbReference>
<dbReference type="GeneID" id="97376439"/>
<dbReference type="PANTHER" id="PTHR45633">
    <property type="entry name" value="60 KDA HEAT SHOCK PROTEIN, MITOCHONDRIAL"/>
    <property type="match status" value="1"/>
</dbReference>
<dbReference type="AlphaFoldDB" id="A0A4Q9HUN1"/>
<dbReference type="PRINTS" id="PR00298">
    <property type="entry name" value="CHAPERONIN60"/>
</dbReference>
<dbReference type="InterPro" id="IPR002423">
    <property type="entry name" value="Cpn60/GroEL/TCP-1"/>
</dbReference>
<evidence type="ECO:0000313" key="13">
    <source>
        <dbReference type="Proteomes" id="UP000292452"/>
    </source>
</evidence>
<dbReference type="GO" id="GO:0005737">
    <property type="term" value="C:cytoplasm"/>
    <property type="evidence" value="ECO:0007669"/>
    <property type="project" value="UniProtKB-SubCell"/>
</dbReference>
<evidence type="ECO:0000313" key="12">
    <source>
        <dbReference type="EMBL" id="TBO57920.1"/>
    </source>
</evidence>
<dbReference type="GO" id="GO:0140662">
    <property type="term" value="F:ATP-dependent protein folding chaperone"/>
    <property type="evidence" value="ECO:0007669"/>
    <property type="project" value="InterPro"/>
</dbReference>
<evidence type="ECO:0000256" key="8">
    <source>
        <dbReference type="ARBA" id="ARBA00025702"/>
    </source>
</evidence>
<dbReference type="InterPro" id="IPR001844">
    <property type="entry name" value="Cpn60/GroEL"/>
</dbReference>
<comment type="caution">
    <text evidence="12">The sequence shown here is derived from an EMBL/GenBank/DDBJ whole genome shotgun (WGS) entry which is preliminary data.</text>
</comment>
<dbReference type="InterPro" id="IPR027410">
    <property type="entry name" value="TCP-1-like_intermed_sf"/>
</dbReference>
<name>A0A4Q9HUN1_STRKA</name>
<feature type="binding site" evidence="9">
    <location>
        <begin position="86"/>
        <end position="90"/>
    </location>
    <ligand>
        <name>ATP</name>
        <dbReference type="ChEBI" id="CHEBI:30616"/>
    </ligand>
</feature>
<keyword evidence="5 9" id="KW-0067">ATP-binding</keyword>